<feature type="region of interest" description="Disordered" evidence="1">
    <location>
        <begin position="69"/>
        <end position="105"/>
    </location>
</feature>
<name>A0A9Q3JZX4_9BASI</name>
<gene>
    <name evidence="2" type="ORF">O181_110791</name>
</gene>
<comment type="caution">
    <text evidence="2">The sequence shown here is derived from an EMBL/GenBank/DDBJ whole genome shotgun (WGS) entry which is preliminary data.</text>
</comment>
<protein>
    <submittedName>
        <fullName evidence="2">Uncharacterized protein</fullName>
    </submittedName>
</protein>
<reference evidence="2" key="1">
    <citation type="submission" date="2021-03" db="EMBL/GenBank/DDBJ databases">
        <title>Draft genome sequence of rust myrtle Austropuccinia psidii MF-1, a brazilian biotype.</title>
        <authorList>
            <person name="Quecine M.C."/>
            <person name="Pachon D.M.R."/>
            <person name="Bonatelli M.L."/>
            <person name="Correr F.H."/>
            <person name="Franceschini L.M."/>
            <person name="Leite T.F."/>
            <person name="Margarido G.R.A."/>
            <person name="Almeida C.A."/>
            <person name="Ferrarezi J.A."/>
            <person name="Labate C.A."/>
        </authorList>
    </citation>
    <scope>NUCLEOTIDE SEQUENCE</scope>
    <source>
        <strain evidence="2">MF-1</strain>
    </source>
</reference>
<keyword evidence="3" id="KW-1185">Reference proteome</keyword>
<dbReference type="AlphaFoldDB" id="A0A9Q3JZX4"/>
<accession>A0A9Q3JZX4</accession>
<sequence>MLVQNGPPAKNTRSQRNQAVHTPTARAPLDHTQSVHQLIENLDIAPPIEGEATFIRGGVNSRRLRSFSGLLGGYPGISQGPRRKLEESENEEQEDSVEEGNSEEM</sequence>
<evidence type="ECO:0000313" key="2">
    <source>
        <dbReference type="EMBL" id="MBW0571076.1"/>
    </source>
</evidence>
<dbReference type="Proteomes" id="UP000765509">
    <property type="component" value="Unassembled WGS sequence"/>
</dbReference>
<proteinExistence type="predicted"/>
<feature type="compositionally biased region" description="Acidic residues" evidence="1">
    <location>
        <begin position="88"/>
        <end position="105"/>
    </location>
</feature>
<evidence type="ECO:0000313" key="3">
    <source>
        <dbReference type="Proteomes" id="UP000765509"/>
    </source>
</evidence>
<dbReference type="EMBL" id="AVOT02087478">
    <property type="protein sequence ID" value="MBW0571076.1"/>
    <property type="molecule type" value="Genomic_DNA"/>
</dbReference>
<feature type="region of interest" description="Disordered" evidence="1">
    <location>
        <begin position="1"/>
        <end position="31"/>
    </location>
</feature>
<feature type="compositionally biased region" description="Polar residues" evidence="1">
    <location>
        <begin position="11"/>
        <end position="21"/>
    </location>
</feature>
<organism evidence="2 3">
    <name type="scientific">Austropuccinia psidii MF-1</name>
    <dbReference type="NCBI Taxonomy" id="1389203"/>
    <lineage>
        <taxon>Eukaryota</taxon>
        <taxon>Fungi</taxon>
        <taxon>Dikarya</taxon>
        <taxon>Basidiomycota</taxon>
        <taxon>Pucciniomycotina</taxon>
        <taxon>Pucciniomycetes</taxon>
        <taxon>Pucciniales</taxon>
        <taxon>Sphaerophragmiaceae</taxon>
        <taxon>Austropuccinia</taxon>
    </lineage>
</organism>
<evidence type="ECO:0000256" key="1">
    <source>
        <dbReference type="SAM" id="MobiDB-lite"/>
    </source>
</evidence>